<reference evidence="3 4" key="1">
    <citation type="journal article" date="2019" name="Genome Biol. Evol.">
        <title>Insights into the evolution of the New World diploid cottons (Gossypium, subgenus Houzingenia) based on genome sequencing.</title>
        <authorList>
            <person name="Grover C.E."/>
            <person name="Arick M.A. 2nd"/>
            <person name="Thrash A."/>
            <person name="Conover J.L."/>
            <person name="Sanders W.S."/>
            <person name="Peterson D.G."/>
            <person name="Frelichowski J.E."/>
            <person name="Scheffler J.A."/>
            <person name="Scheffler B.E."/>
            <person name="Wendel J.F."/>
        </authorList>
    </citation>
    <scope>NUCLEOTIDE SEQUENCE [LARGE SCALE GENOMIC DNA]</scope>
    <source>
        <strain evidence="3">8</strain>
        <tissue evidence="3">Leaf</tissue>
    </source>
</reference>
<dbReference type="PROSITE" id="PS50158">
    <property type="entry name" value="ZF_CCHC"/>
    <property type="match status" value="1"/>
</dbReference>
<name>A0A7J8QMH3_GOSRA</name>
<dbReference type="GO" id="GO:0003676">
    <property type="term" value="F:nucleic acid binding"/>
    <property type="evidence" value="ECO:0007669"/>
    <property type="project" value="InterPro"/>
</dbReference>
<evidence type="ECO:0000259" key="2">
    <source>
        <dbReference type="PROSITE" id="PS50158"/>
    </source>
</evidence>
<protein>
    <recommendedName>
        <fullName evidence="2">CCHC-type domain-containing protein</fullName>
    </recommendedName>
</protein>
<keyword evidence="1" id="KW-0863">Zinc-finger</keyword>
<evidence type="ECO:0000313" key="3">
    <source>
        <dbReference type="EMBL" id="MBA0602759.1"/>
    </source>
</evidence>
<gene>
    <name evidence="3" type="ORF">Gorai_002928</name>
</gene>
<evidence type="ECO:0000313" key="4">
    <source>
        <dbReference type="Proteomes" id="UP000593578"/>
    </source>
</evidence>
<organism evidence="3 4">
    <name type="scientific">Gossypium raimondii</name>
    <name type="common">Peruvian cotton</name>
    <name type="synonym">Gossypium klotzschianum subsp. raimondii</name>
    <dbReference type="NCBI Taxonomy" id="29730"/>
    <lineage>
        <taxon>Eukaryota</taxon>
        <taxon>Viridiplantae</taxon>
        <taxon>Streptophyta</taxon>
        <taxon>Embryophyta</taxon>
        <taxon>Tracheophyta</taxon>
        <taxon>Spermatophyta</taxon>
        <taxon>Magnoliopsida</taxon>
        <taxon>eudicotyledons</taxon>
        <taxon>Gunneridae</taxon>
        <taxon>Pentapetalae</taxon>
        <taxon>rosids</taxon>
        <taxon>malvids</taxon>
        <taxon>Malvales</taxon>
        <taxon>Malvaceae</taxon>
        <taxon>Malvoideae</taxon>
        <taxon>Gossypium</taxon>
    </lineage>
</organism>
<accession>A0A7J8QMH3</accession>
<proteinExistence type="predicted"/>
<comment type="caution">
    <text evidence="3">The sequence shown here is derived from an EMBL/GenBank/DDBJ whole genome shotgun (WGS) entry which is preliminary data.</text>
</comment>
<dbReference type="AlphaFoldDB" id="A0A7J8QMH3"/>
<keyword evidence="1" id="KW-0862">Zinc</keyword>
<dbReference type="InterPro" id="IPR001878">
    <property type="entry name" value="Znf_CCHC"/>
</dbReference>
<dbReference type="GO" id="GO:0008270">
    <property type="term" value="F:zinc ion binding"/>
    <property type="evidence" value="ECO:0007669"/>
    <property type="project" value="UniProtKB-KW"/>
</dbReference>
<feature type="domain" description="CCHC-type" evidence="2">
    <location>
        <begin position="8"/>
        <end position="23"/>
    </location>
</feature>
<keyword evidence="1" id="KW-0479">Metal-binding</keyword>
<dbReference type="EMBL" id="JABEZZ010000013">
    <property type="protein sequence ID" value="MBA0602759.1"/>
    <property type="molecule type" value="Genomic_DNA"/>
</dbReference>
<dbReference type="Proteomes" id="UP000593578">
    <property type="component" value="Unassembled WGS sequence"/>
</dbReference>
<feature type="non-terminal residue" evidence="3">
    <location>
        <position position="1"/>
    </location>
</feature>
<sequence length="170" mass="19132">YELLPASCYDCGHIGHGIKDCSKICEEQRAKLETTITIALKAESNLKGARLMEIGNWRKSRNFGEFEQPIFKEDNVEFDFADKSNFGLGNDFLCSKEVSGSDSSNEGLEWNLIRPKGFIGNGKENVILGKIKLGYSTTCLDEFEDETEVLKSQKRDISIEESTSTESQYH</sequence>
<evidence type="ECO:0000256" key="1">
    <source>
        <dbReference type="PROSITE-ProRule" id="PRU00047"/>
    </source>
</evidence>